<dbReference type="InterPro" id="IPR025509">
    <property type="entry name" value="DUF4396"/>
</dbReference>
<evidence type="ECO:0000256" key="1">
    <source>
        <dbReference type="SAM" id="Phobius"/>
    </source>
</evidence>
<organism evidence="3 4">
    <name type="scientific">Thioflavicoccus mobilis 8321</name>
    <dbReference type="NCBI Taxonomy" id="765912"/>
    <lineage>
        <taxon>Bacteria</taxon>
        <taxon>Pseudomonadati</taxon>
        <taxon>Pseudomonadota</taxon>
        <taxon>Gammaproteobacteria</taxon>
        <taxon>Chromatiales</taxon>
        <taxon>Chromatiaceae</taxon>
        <taxon>Thioflavicoccus</taxon>
    </lineage>
</organism>
<evidence type="ECO:0000259" key="2">
    <source>
        <dbReference type="Pfam" id="PF14342"/>
    </source>
</evidence>
<gene>
    <name evidence="3" type="ORF">Thimo_1392</name>
</gene>
<dbReference type="AlphaFoldDB" id="L0GW17"/>
<name>L0GW17_9GAMM</name>
<accession>L0GW17</accession>
<proteinExistence type="predicted"/>
<dbReference type="Pfam" id="PF14342">
    <property type="entry name" value="DUF4396"/>
    <property type="match status" value="1"/>
</dbReference>
<feature type="transmembrane region" description="Helical" evidence="1">
    <location>
        <begin position="108"/>
        <end position="130"/>
    </location>
</feature>
<dbReference type="eggNOG" id="COG2132">
    <property type="taxonomic scope" value="Bacteria"/>
</dbReference>
<dbReference type="RefSeq" id="WP_015280330.1">
    <property type="nucleotide sequence ID" value="NC_019940.1"/>
</dbReference>
<dbReference type="OrthoDB" id="1495425at2"/>
<keyword evidence="1" id="KW-1133">Transmembrane helix</keyword>
<dbReference type="EMBL" id="CP003051">
    <property type="protein sequence ID" value="AGA90186.1"/>
    <property type="molecule type" value="Genomic_DNA"/>
</dbReference>
<feature type="domain" description="DUF4396" evidence="2">
    <location>
        <begin position="73"/>
        <end position="204"/>
    </location>
</feature>
<keyword evidence="4" id="KW-1185">Reference proteome</keyword>
<reference evidence="3 4" key="1">
    <citation type="submission" date="2011-09" db="EMBL/GenBank/DDBJ databases">
        <title>Complete sequence of chromosome of Thioflavicoccus mobilis 8321.</title>
        <authorList>
            <consortium name="US DOE Joint Genome Institute"/>
            <person name="Lucas S."/>
            <person name="Han J."/>
            <person name="Lapidus A."/>
            <person name="Cheng J.-F."/>
            <person name="Goodwin L."/>
            <person name="Pitluck S."/>
            <person name="Peters L."/>
            <person name="Ovchinnikova G."/>
            <person name="Lu M."/>
            <person name="Detter J.C."/>
            <person name="Han C."/>
            <person name="Tapia R."/>
            <person name="Land M."/>
            <person name="Hauser L."/>
            <person name="Kyrpides N."/>
            <person name="Ivanova N."/>
            <person name="Pagani I."/>
            <person name="Vogl K."/>
            <person name="Liu Z."/>
            <person name="Imhoff J."/>
            <person name="Thiel V."/>
            <person name="Frigaard N.-U."/>
            <person name="Bryant D."/>
            <person name="Woyke T."/>
        </authorList>
    </citation>
    <scope>NUCLEOTIDE SEQUENCE [LARGE SCALE GENOMIC DNA]</scope>
    <source>
        <strain evidence="3 4">8321</strain>
    </source>
</reference>
<keyword evidence="1" id="KW-0472">Membrane</keyword>
<protein>
    <recommendedName>
        <fullName evidence="2">DUF4396 domain-containing protein</fullName>
    </recommendedName>
</protein>
<feature type="transmembrane region" description="Helical" evidence="1">
    <location>
        <begin position="42"/>
        <end position="62"/>
    </location>
</feature>
<evidence type="ECO:0000313" key="4">
    <source>
        <dbReference type="Proteomes" id="UP000010816"/>
    </source>
</evidence>
<feature type="transmembrane region" description="Helical" evidence="1">
    <location>
        <begin position="12"/>
        <end position="30"/>
    </location>
</feature>
<evidence type="ECO:0000313" key="3">
    <source>
        <dbReference type="EMBL" id="AGA90186.1"/>
    </source>
</evidence>
<sequence length="217" mass="23117">MIALLSHPLTIAVWAGIGAVSVAVLLWDLRRNNPEIAGLMKWVWTLTVAYSGPFGLAIYFYSGRKQIPRDDLWRRACRSTAHCYSGCGGGEIAGVFIAAGLLGLGNWWIARISFALAYVAGFALTVGPLIQEGVPTGRALADAFYSETASITVMEVSAIGMDLAIAGKAGIGEPLFWSSLVLSLTVGYVAAYPVNALLIRWGVKEGMRDPRHMAAAG</sequence>
<dbReference type="STRING" id="765912.Thimo_1392"/>
<feature type="transmembrane region" description="Helical" evidence="1">
    <location>
        <begin position="177"/>
        <end position="203"/>
    </location>
</feature>
<dbReference type="KEGG" id="tmb:Thimo_1392"/>
<keyword evidence="1" id="KW-0812">Transmembrane</keyword>
<dbReference type="PATRIC" id="fig|765912.4.peg.1362"/>
<feature type="transmembrane region" description="Helical" evidence="1">
    <location>
        <begin position="83"/>
        <end position="102"/>
    </location>
</feature>
<dbReference type="HOGENOM" id="CLU_1137405_0_0_6"/>
<dbReference type="Proteomes" id="UP000010816">
    <property type="component" value="Chromosome"/>
</dbReference>
<feature type="transmembrane region" description="Helical" evidence="1">
    <location>
        <begin position="151"/>
        <end position="171"/>
    </location>
</feature>